<feature type="transmembrane region" description="Helical" evidence="4">
    <location>
        <begin position="490"/>
        <end position="512"/>
    </location>
</feature>
<keyword evidence="4" id="KW-0812">Transmembrane</keyword>
<keyword evidence="3 6" id="KW-0808">Transferase</keyword>
<evidence type="ECO:0000256" key="1">
    <source>
        <dbReference type="ARBA" id="ARBA00006739"/>
    </source>
</evidence>
<dbReference type="SUPFAM" id="SSF48371">
    <property type="entry name" value="ARM repeat"/>
    <property type="match status" value="1"/>
</dbReference>
<feature type="transmembrane region" description="Helical" evidence="4">
    <location>
        <begin position="6"/>
        <end position="24"/>
    </location>
</feature>
<dbReference type="CDD" id="cd06423">
    <property type="entry name" value="CESA_like"/>
    <property type="match status" value="1"/>
</dbReference>
<reference evidence="6" key="1">
    <citation type="submission" date="2023-05" db="EMBL/GenBank/DDBJ databases">
        <title>Mariniplasma microaerophilum sp. nov., a novel anaerobic mollicute isolated from terrestrial mud volcano, Taman Peninsula, Russia.</title>
        <authorList>
            <person name="Khomyakova M.A."/>
            <person name="Merkel A.Y."/>
            <person name="Slobodkin A.I."/>
        </authorList>
    </citation>
    <scope>NUCLEOTIDE SEQUENCE</scope>
    <source>
        <strain evidence="6">M4Ah</strain>
    </source>
</reference>
<keyword evidence="4" id="KW-1133">Transmembrane helix</keyword>
<dbReference type="RefSeq" id="WP_282838818.1">
    <property type="nucleotide sequence ID" value="NZ_JASCXW010000004.1"/>
</dbReference>
<feature type="transmembrane region" description="Helical" evidence="4">
    <location>
        <begin position="444"/>
        <end position="464"/>
    </location>
</feature>
<dbReference type="GO" id="GO:0016757">
    <property type="term" value="F:glycosyltransferase activity"/>
    <property type="evidence" value="ECO:0007669"/>
    <property type="project" value="UniProtKB-KW"/>
</dbReference>
<dbReference type="EC" id="2.4.-.-" evidence="6"/>
<dbReference type="SUPFAM" id="SSF53448">
    <property type="entry name" value="Nucleotide-diphospho-sugar transferases"/>
    <property type="match status" value="1"/>
</dbReference>
<dbReference type="InterPro" id="IPR016024">
    <property type="entry name" value="ARM-type_fold"/>
</dbReference>
<name>A0AAW6U8J0_9MOLU</name>
<keyword evidence="4" id="KW-0472">Membrane</keyword>
<evidence type="ECO:0000256" key="3">
    <source>
        <dbReference type="ARBA" id="ARBA00022679"/>
    </source>
</evidence>
<gene>
    <name evidence="6" type="ORF">QJ521_02395</name>
</gene>
<feature type="transmembrane region" description="Helical" evidence="4">
    <location>
        <begin position="853"/>
        <end position="883"/>
    </location>
</feature>
<dbReference type="Gene3D" id="3.90.550.10">
    <property type="entry name" value="Spore Coat Polysaccharide Biosynthesis Protein SpsA, Chain A"/>
    <property type="match status" value="1"/>
</dbReference>
<evidence type="ECO:0000256" key="2">
    <source>
        <dbReference type="ARBA" id="ARBA00022676"/>
    </source>
</evidence>
<dbReference type="EMBL" id="JASCXW010000004">
    <property type="protein sequence ID" value="MDI6452403.1"/>
    <property type="molecule type" value="Genomic_DNA"/>
</dbReference>
<dbReference type="PANTHER" id="PTHR43630">
    <property type="entry name" value="POLY-BETA-1,6-N-ACETYL-D-GLUCOSAMINE SYNTHASE"/>
    <property type="match status" value="1"/>
</dbReference>
<organism evidence="6 7">
    <name type="scientific">Peloplasma aerotolerans</name>
    <dbReference type="NCBI Taxonomy" id="3044389"/>
    <lineage>
        <taxon>Bacteria</taxon>
        <taxon>Bacillati</taxon>
        <taxon>Mycoplasmatota</taxon>
        <taxon>Mollicutes</taxon>
        <taxon>Acholeplasmatales</taxon>
        <taxon>Acholeplasmataceae</taxon>
        <taxon>Peloplasma</taxon>
    </lineage>
</organism>
<dbReference type="PANTHER" id="PTHR43630:SF1">
    <property type="entry name" value="POLY-BETA-1,6-N-ACETYL-D-GLUCOSAMINE SYNTHASE"/>
    <property type="match status" value="1"/>
</dbReference>
<keyword evidence="7" id="KW-1185">Reference proteome</keyword>
<accession>A0AAW6U8J0</accession>
<protein>
    <submittedName>
        <fullName evidence="6">Glycosyltransferase</fullName>
        <ecNumber evidence="6">2.4.-.-</ecNumber>
    </submittedName>
</protein>
<evidence type="ECO:0000313" key="6">
    <source>
        <dbReference type="EMBL" id="MDI6452403.1"/>
    </source>
</evidence>
<feature type="transmembrane region" description="Helical" evidence="4">
    <location>
        <begin position="829"/>
        <end position="847"/>
    </location>
</feature>
<comment type="caution">
    <text evidence="6">The sequence shown here is derived from an EMBL/GenBank/DDBJ whole genome shotgun (WGS) entry which is preliminary data.</text>
</comment>
<dbReference type="Proteomes" id="UP001431532">
    <property type="component" value="Unassembled WGS sequence"/>
</dbReference>
<dbReference type="InterPro" id="IPR029044">
    <property type="entry name" value="Nucleotide-diphossugar_trans"/>
</dbReference>
<dbReference type="AlphaFoldDB" id="A0AAW6U8J0"/>
<evidence type="ECO:0000313" key="7">
    <source>
        <dbReference type="Proteomes" id="UP001431532"/>
    </source>
</evidence>
<comment type="similarity">
    <text evidence="1">Belongs to the glycosyltransferase 2 family.</text>
</comment>
<sequence>MIDIIYGVFAFFGLIIIVFILLILTQKRRLNKKELKVKKARDYLFKKYIDQEDVDIPVSKRFFFDALIDVDEQIHLDPVIRESIIEDFKDSRFIKKQKRNINALSTFKRRIAVYYISKLRTEEAYEMLFKRFNKERNEAVRLRIVAHMRYGLKDEYLYPIIESLEKSTDQYQDRLCTLLGSNYKRIYDTFSTYSDDHRYEIVLGLIRIGSFHADAFLIEYMQVRLEWILQTSPYEVSKNEFLKENILKNLLKHTPEILSVEKYLEHDDPKIKAYAVSSLTNRASIKCINRIIDGFDGSEIDEVRVKTLSKMVLNDRSFLDHLLRIYVELKPHQKEMLTKVFSDRIDYIILDLFNAQKKLLKEILELVLNQNIIEPIIDFLNENKNEQIESFLLEIIKSKMSLNDEMTKEFRIYLHQDILIKMGLQSLTPVIEKKEKPPIEKTKVYWMIKWIVFSLLLFPLIYIFRLGDTIFNLSMTEIINGFLIDVNVYLIFYFLTINTIYIILFLLALLASKKQVALSKTRKYTLLFSERLLPGISIIAPAYNEEVSIIESVTSLLNLQYPIYEVVVVNDGSKDSTLSILIKHFNLERKHPSHINHLNTKKIRGVYTTKDIPNLVVVDKQNGGKADALNVGINVSKQPYVCGIDADSILEGDALLKLASSMLDDTKPYVALGGNIYPANGFTFDKGKVEKRSIPKEMICRFQTIEYLRAFTSGRIGWSELRSLMIISGAFGLFQKETLIETGGYLTSSSKLKKDTVGEDMELVVRLTRQALEKKDPYRVSYVYNAFCYTELPSDLKTLLKQRNRWQRGLIDILSYHRKLSFNPKYKQIGLIGYPYFFIFEFLGPFFEAQGYLMLMIALILGLLNPVIILGIFGASILFGVVISLSSIFMSEKELVMMNKKETFVMIFYAIFENFGYRQLISMHRVFSTFSALRESGTWGTQKRKGFKS</sequence>
<dbReference type="Pfam" id="PF00535">
    <property type="entry name" value="Glycos_transf_2"/>
    <property type="match status" value="1"/>
</dbReference>
<proteinExistence type="inferred from homology"/>
<evidence type="ECO:0000256" key="4">
    <source>
        <dbReference type="SAM" id="Phobius"/>
    </source>
</evidence>
<feature type="domain" description="Glycosyltransferase 2-like" evidence="5">
    <location>
        <begin position="537"/>
        <end position="691"/>
    </location>
</feature>
<evidence type="ECO:0000259" key="5">
    <source>
        <dbReference type="Pfam" id="PF00535"/>
    </source>
</evidence>
<keyword evidence="2 6" id="KW-0328">Glycosyltransferase</keyword>
<dbReference type="InterPro" id="IPR001173">
    <property type="entry name" value="Glyco_trans_2-like"/>
</dbReference>